<keyword evidence="1" id="KW-0472">Membrane</keyword>
<keyword evidence="1" id="KW-0812">Transmembrane</keyword>
<name>A0AAV4WFP6_CAEEX</name>
<comment type="caution">
    <text evidence="2">The sequence shown here is derived from an EMBL/GenBank/DDBJ whole genome shotgun (WGS) entry which is preliminary data.</text>
</comment>
<protein>
    <submittedName>
        <fullName evidence="2">Uncharacterized protein</fullName>
    </submittedName>
</protein>
<evidence type="ECO:0000313" key="2">
    <source>
        <dbReference type="EMBL" id="GIY81188.1"/>
    </source>
</evidence>
<accession>A0AAV4WFP6</accession>
<proteinExistence type="predicted"/>
<evidence type="ECO:0000313" key="3">
    <source>
        <dbReference type="Proteomes" id="UP001054945"/>
    </source>
</evidence>
<dbReference type="Proteomes" id="UP001054945">
    <property type="component" value="Unassembled WGS sequence"/>
</dbReference>
<organism evidence="2 3">
    <name type="scientific">Caerostris extrusa</name>
    <name type="common">Bark spider</name>
    <name type="synonym">Caerostris bankana</name>
    <dbReference type="NCBI Taxonomy" id="172846"/>
    <lineage>
        <taxon>Eukaryota</taxon>
        <taxon>Metazoa</taxon>
        <taxon>Ecdysozoa</taxon>
        <taxon>Arthropoda</taxon>
        <taxon>Chelicerata</taxon>
        <taxon>Arachnida</taxon>
        <taxon>Araneae</taxon>
        <taxon>Araneomorphae</taxon>
        <taxon>Entelegynae</taxon>
        <taxon>Araneoidea</taxon>
        <taxon>Araneidae</taxon>
        <taxon>Caerostris</taxon>
    </lineage>
</organism>
<dbReference type="EMBL" id="BPLR01016092">
    <property type="protein sequence ID" value="GIY81188.1"/>
    <property type="molecule type" value="Genomic_DNA"/>
</dbReference>
<keyword evidence="1" id="KW-1133">Transmembrane helix</keyword>
<gene>
    <name evidence="2" type="ORF">CEXT_781641</name>
</gene>
<sequence length="107" mass="11802">MCSAIRGHWLPEEHPGTLQILSTVVYHVYLGFILLAMDRNGIETVVKKLHGSGVCGDTAEGCVSLSVTMYVYVTIYSHTGTSPRAYCIAFLQPSPLYNQLIGHYPLE</sequence>
<evidence type="ECO:0000256" key="1">
    <source>
        <dbReference type="SAM" id="Phobius"/>
    </source>
</evidence>
<reference evidence="2 3" key="1">
    <citation type="submission" date="2021-06" db="EMBL/GenBank/DDBJ databases">
        <title>Caerostris extrusa draft genome.</title>
        <authorList>
            <person name="Kono N."/>
            <person name="Arakawa K."/>
        </authorList>
    </citation>
    <scope>NUCLEOTIDE SEQUENCE [LARGE SCALE GENOMIC DNA]</scope>
</reference>
<feature type="transmembrane region" description="Helical" evidence="1">
    <location>
        <begin position="18"/>
        <end position="37"/>
    </location>
</feature>
<keyword evidence="3" id="KW-1185">Reference proteome</keyword>
<dbReference type="AlphaFoldDB" id="A0AAV4WFP6"/>